<evidence type="ECO:0000313" key="2">
    <source>
        <dbReference type="EMBL" id="CAL7937421.1"/>
    </source>
</evidence>
<keyword evidence="3" id="KW-1185">Reference proteome</keyword>
<gene>
    <name evidence="2" type="ORF">XYLVIOL_LOCUS2693</name>
</gene>
<comment type="caution">
    <text evidence="2">The sequence shown here is derived from an EMBL/GenBank/DDBJ whole genome shotgun (WGS) entry which is preliminary data.</text>
</comment>
<sequence>MAKLRRYPEPRSDHDEDNTRCKSPTGEVDVCRHKNDINLRKLLIRVELGNKKPSELLRKMNPVKAKKTQKSGQKRPKWPPFPAQLTLEGTLPPQFKIDQNIWPSNAFGAHQESPPGGETPEPQLETLQPMEKQLQGKTQVFLYACDTFLSSMYILCRRRMGTTYEHRKARSDFCSYFTL</sequence>
<name>A0ABP1N8V3_XYLVO</name>
<accession>A0ABP1N8V3</accession>
<evidence type="ECO:0000256" key="1">
    <source>
        <dbReference type="SAM" id="MobiDB-lite"/>
    </source>
</evidence>
<feature type="region of interest" description="Disordered" evidence="1">
    <location>
        <begin position="1"/>
        <end position="26"/>
    </location>
</feature>
<feature type="compositionally biased region" description="Basic residues" evidence="1">
    <location>
        <begin position="64"/>
        <end position="77"/>
    </location>
</feature>
<dbReference type="Proteomes" id="UP001642520">
    <property type="component" value="Unassembled WGS sequence"/>
</dbReference>
<proteinExistence type="predicted"/>
<evidence type="ECO:0000313" key="3">
    <source>
        <dbReference type="Proteomes" id="UP001642520"/>
    </source>
</evidence>
<organism evidence="2 3">
    <name type="scientific">Xylocopa violacea</name>
    <name type="common">Violet carpenter bee</name>
    <name type="synonym">Apis violacea</name>
    <dbReference type="NCBI Taxonomy" id="135666"/>
    <lineage>
        <taxon>Eukaryota</taxon>
        <taxon>Metazoa</taxon>
        <taxon>Ecdysozoa</taxon>
        <taxon>Arthropoda</taxon>
        <taxon>Hexapoda</taxon>
        <taxon>Insecta</taxon>
        <taxon>Pterygota</taxon>
        <taxon>Neoptera</taxon>
        <taxon>Endopterygota</taxon>
        <taxon>Hymenoptera</taxon>
        <taxon>Apocrita</taxon>
        <taxon>Aculeata</taxon>
        <taxon>Apoidea</taxon>
        <taxon>Anthophila</taxon>
        <taxon>Apidae</taxon>
        <taxon>Xylocopa</taxon>
        <taxon>Xylocopa</taxon>
    </lineage>
</organism>
<feature type="region of interest" description="Disordered" evidence="1">
    <location>
        <begin position="62"/>
        <end position="85"/>
    </location>
</feature>
<protein>
    <submittedName>
        <fullName evidence="2">Uncharacterized protein</fullName>
    </submittedName>
</protein>
<feature type="compositionally biased region" description="Basic and acidic residues" evidence="1">
    <location>
        <begin position="1"/>
        <end position="20"/>
    </location>
</feature>
<dbReference type="EMBL" id="CAXAJV020001288">
    <property type="protein sequence ID" value="CAL7937421.1"/>
    <property type="molecule type" value="Genomic_DNA"/>
</dbReference>
<reference evidence="2 3" key="1">
    <citation type="submission" date="2024-08" db="EMBL/GenBank/DDBJ databases">
        <authorList>
            <person name="Will J Nash"/>
            <person name="Angela Man"/>
            <person name="Seanna McTaggart"/>
            <person name="Kendall Baker"/>
            <person name="Tom Barker"/>
            <person name="Leah Catchpole"/>
            <person name="Alex Durrant"/>
            <person name="Karim Gharbi"/>
            <person name="Naomi Irish"/>
            <person name="Gemy Kaithakottil"/>
            <person name="Debby Ku"/>
            <person name="Aaliyah Providence"/>
            <person name="Felix Shaw"/>
            <person name="David Swarbreck"/>
            <person name="Chris Watkins"/>
            <person name="Ann M. McCartney"/>
            <person name="Giulio Formenti"/>
            <person name="Alice Mouton"/>
            <person name="Noel Vella"/>
            <person name="Bjorn M von Reumont"/>
            <person name="Adriana Vella"/>
            <person name="Wilfried Haerty"/>
        </authorList>
    </citation>
    <scope>NUCLEOTIDE SEQUENCE [LARGE SCALE GENOMIC DNA]</scope>
</reference>